<organism evidence="3 4">
    <name type="scientific">Ruegeria marina</name>
    <dbReference type="NCBI Taxonomy" id="639004"/>
    <lineage>
        <taxon>Bacteria</taxon>
        <taxon>Pseudomonadati</taxon>
        <taxon>Pseudomonadota</taxon>
        <taxon>Alphaproteobacteria</taxon>
        <taxon>Rhodobacterales</taxon>
        <taxon>Roseobacteraceae</taxon>
        <taxon>Ruegeria</taxon>
    </lineage>
</organism>
<feature type="transmembrane region" description="Helical" evidence="1">
    <location>
        <begin position="21"/>
        <end position="44"/>
    </location>
</feature>
<dbReference type="RefSeq" id="WP_093032955.1">
    <property type="nucleotide sequence ID" value="NZ_FMZV01000010.1"/>
</dbReference>
<dbReference type="EMBL" id="FMZV01000010">
    <property type="protein sequence ID" value="SDD75448.1"/>
    <property type="molecule type" value="Genomic_DNA"/>
</dbReference>
<feature type="domain" description="TadE-like" evidence="2">
    <location>
        <begin position="18"/>
        <end position="60"/>
    </location>
</feature>
<reference evidence="4" key="1">
    <citation type="submission" date="2016-10" db="EMBL/GenBank/DDBJ databases">
        <authorList>
            <person name="Varghese N."/>
            <person name="Submissions S."/>
        </authorList>
    </citation>
    <scope>NUCLEOTIDE SEQUENCE [LARGE SCALE GENOMIC DNA]</scope>
    <source>
        <strain evidence="4">CGMCC 1.9108</strain>
    </source>
</reference>
<keyword evidence="4" id="KW-1185">Reference proteome</keyword>
<dbReference type="OrthoDB" id="7907064at2"/>
<keyword evidence="1" id="KW-1133">Transmembrane helix</keyword>
<dbReference type="AlphaFoldDB" id="A0A1G6XBB3"/>
<accession>A0A1G6XBB3</accession>
<dbReference type="Proteomes" id="UP000199628">
    <property type="component" value="Unassembled WGS sequence"/>
</dbReference>
<gene>
    <name evidence="3" type="ORF">SAMN04488239_11033</name>
</gene>
<evidence type="ECO:0000259" key="2">
    <source>
        <dbReference type="Pfam" id="PF07811"/>
    </source>
</evidence>
<evidence type="ECO:0000313" key="4">
    <source>
        <dbReference type="Proteomes" id="UP000199628"/>
    </source>
</evidence>
<keyword evidence="1" id="KW-0472">Membrane</keyword>
<dbReference type="InterPro" id="IPR012495">
    <property type="entry name" value="TadE-like_dom"/>
</dbReference>
<protein>
    <submittedName>
        <fullName evidence="3">TadE-like protein</fullName>
    </submittedName>
</protein>
<proteinExistence type="predicted"/>
<evidence type="ECO:0000256" key="1">
    <source>
        <dbReference type="SAM" id="Phobius"/>
    </source>
</evidence>
<dbReference type="STRING" id="639004.SAMN04488239_11033"/>
<name>A0A1G6XBB3_9RHOB</name>
<keyword evidence="1" id="KW-0812">Transmembrane</keyword>
<evidence type="ECO:0000313" key="3">
    <source>
        <dbReference type="EMBL" id="SDD75448.1"/>
    </source>
</evidence>
<sequence length="177" mass="19812">MTRKLTRFLRRFRRCEDGNATVEFVIVFPAIVGVMLAAVELTFMTLNHAMLERAVDIVVRDLRLNTGSNPGHDQLKVDICEKAVFIRNCSTNLKLEMIRQDPYVGITIPLQPDCTDLSEEVRPVRQFENGQANELMVLRACAKINPIFPSSTLGATLANAEGQYALTAMSVFVQEPL</sequence>
<dbReference type="Pfam" id="PF07811">
    <property type="entry name" value="TadE"/>
    <property type="match status" value="1"/>
</dbReference>